<dbReference type="AlphaFoldDB" id="A0A8J5S6C5"/>
<evidence type="ECO:0000256" key="1">
    <source>
        <dbReference type="SAM" id="MobiDB-lite"/>
    </source>
</evidence>
<organism evidence="2 3">
    <name type="scientific">Zizania palustris</name>
    <name type="common">Northern wild rice</name>
    <dbReference type="NCBI Taxonomy" id="103762"/>
    <lineage>
        <taxon>Eukaryota</taxon>
        <taxon>Viridiplantae</taxon>
        <taxon>Streptophyta</taxon>
        <taxon>Embryophyta</taxon>
        <taxon>Tracheophyta</taxon>
        <taxon>Spermatophyta</taxon>
        <taxon>Magnoliopsida</taxon>
        <taxon>Liliopsida</taxon>
        <taxon>Poales</taxon>
        <taxon>Poaceae</taxon>
        <taxon>BOP clade</taxon>
        <taxon>Oryzoideae</taxon>
        <taxon>Oryzeae</taxon>
        <taxon>Zizaniinae</taxon>
        <taxon>Zizania</taxon>
    </lineage>
</organism>
<keyword evidence="3" id="KW-1185">Reference proteome</keyword>
<dbReference type="EMBL" id="JAAALK010000289">
    <property type="protein sequence ID" value="KAG8051114.1"/>
    <property type="molecule type" value="Genomic_DNA"/>
</dbReference>
<reference evidence="2" key="1">
    <citation type="journal article" date="2021" name="bioRxiv">
        <title>Whole Genome Assembly and Annotation of Northern Wild Rice, Zizania palustris L., Supports a Whole Genome Duplication in the Zizania Genus.</title>
        <authorList>
            <person name="Haas M."/>
            <person name="Kono T."/>
            <person name="Macchietto M."/>
            <person name="Millas R."/>
            <person name="McGilp L."/>
            <person name="Shao M."/>
            <person name="Duquette J."/>
            <person name="Hirsch C.N."/>
            <person name="Kimball J."/>
        </authorList>
    </citation>
    <scope>NUCLEOTIDE SEQUENCE</scope>
    <source>
        <tissue evidence="2">Fresh leaf tissue</tissue>
    </source>
</reference>
<gene>
    <name evidence="2" type="ORF">GUJ93_ZPchr0009g1179</name>
</gene>
<dbReference type="Proteomes" id="UP000729402">
    <property type="component" value="Unassembled WGS sequence"/>
</dbReference>
<feature type="region of interest" description="Disordered" evidence="1">
    <location>
        <begin position="166"/>
        <end position="197"/>
    </location>
</feature>
<protein>
    <submittedName>
        <fullName evidence="2">Uncharacterized protein</fullName>
    </submittedName>
</protein>
<sequence length="197" mass="21600">MCGAHFCVNTLFGDPAGDDYANYNCIGGGYEYYGYINEDRAKIEAKKKELEELMLREYVRIGDGFVNRGTGSTTFTMPTKRMLDALDPSASQGNLEVEHSHTPPMVVEEDEAAASSADGIPQLVVPGAKWRQPPTAFGPEPNTVEACFLPKNYSRVSRFVTEFAGAKPQGPDEAFRSEVLRSPLGQSPRDLLKTARS</sequence>
<comment type="caution">
    <text evidence="2">The sequence shown here is derived from an EMBL/GenBank/DDBJ whole genome shotgun (WGS) entry which is preliminary data.</text>
</comment>
<proteinExistence type="predicted"/>
<evidence type="ECO:0000313" key="2">
    <source>
        <dbReference type="EMBL" id="KAG8051114.1"/>
    </source>
</evidence>
<reference evidence="2" key="2">
    <citation type="submission" date="2021-02" db="EMBL/GenBank/DDBJ databases">
        <authorList>
            <person name="Kimball J.A."/>
            <person name="Haas M.W."/>
            <person name="Macchietto M."/>
            <person name="Kono T."/>
            <person name="Duquette J."/>
            <person name="Shao M."/>
        </authorList>
    </citation>
    <scope>NUCLEOTIDE SEQUENCE</scope>
    <source>
        <tissue evidence="2">Fresh leaf tissue</tissue>
    </source>
</reference>
<name>A0A8J5S6C5_ZIZPA</name>
<accession>A0A8J5S6C5</accession>
<evidence type="ECO:0000313" key="3">
    <source>
        <dbReference type="Proteomes" id="UP000729402"/>
    </source>
</evidence>